<dbReference type="SUPFAM" id="SSF56925">
    <property type="entry name" value="OMPA-like"/>
    <property type="match status" value="1"/>
</dbReference>
<dbReference type="EMBL" id="JAVTTO010000002">
    <property type="protein sequence ID" value="MDT7831859.1"/>
    <property type="molecule type" value="Genomic_DNA"/>
</dbReference>
<feature type="domain" description="Outer membrane protein beta-barrel" evidence="2">
    <location>
        <begin position="15"/>
        <end position="170"/>
    </location>
</feature>
<evidence type="ECO:0000313" key="4">
    <source>
        <dbReference type="Proteomes" id="UP001257277"/>
    </source>
</evidence>
<reference evidence="3 4" key="1">
    <citation type="submission" date="2023-09" db="EMBL/GenBank/DDBJ databases">
        <title>Novel taxa isolated from Blanes Bay.</title>
        <authorList>
            <person name="Rey-Velasco X."/>
            <person name="Lucena T."/>
        </authorList>
    </citation>
    <scope>NUCLEOTIDE SEQUENCE [LARGE SCALE GENOMIC DNA]</scope>
    <source>
        <strain evidence="3 4">S356</strain>
    </source>
</reference>
<dbReference type="RefSeq" id="WP_349241114.1">
    <property type="nucleotide sequence ID" value="NZ_JAVTTO010000002.1"/>
</dbReference>
<feature type="chain" id="PRO_5045411046" evidence="1">
    <location>
        <begin position="20"/>
        <end position="202"/>
    </location>
</feature>
<evidence type="ECO:0000256" key="1">
    <source>
        <dbReference type="SAM" id="SignalP"/>
    </source>
</evidence>
<comment type="caution">
    <text evidence="3">The sequence shown here is derived from an EMBL/GenBank/DDBJ whole genome shotgun (WGS) entry which is preliminary data.</text>
</comment>
<feature type="signal peptide" evidence="1">
    <location>
        <begin position="1"/>
        <end position="19"/>
    </location>
</feature>
<keyword evidence="1" id="KW-0732">Signal</keyword>
<dbReference type="InterPro" id="IPR025665">
    <property type="entry name" value="Beta-barrel_OMP_2"/>
</dbReference>
<proteinExistence type="predicted"/>
<evidence type="ECO:0000259" key="2">
    <source>
        <dbReference type="Pfam" id="PF13568"/>
    </source>
</evidence>
<name>A0ABU3LDS8_9FLAO</name>
<dbReference type="Pfam" id="PF13568">
    <property type="entry name" value="OMP_b-brl_2"/>
    <property type="match status" value="1"/>
</dbReference>
<accession>A0ABU3LDS8</accession>
<dbReference type="InterPro" id="IPR011250">
    <property type="entry name" value="OMP/PagP_B-barrel"/>
</dbReference>
<dbReference type="Proteomes" id="UP001257277">
    <property type="component" value="Unassembled WGS sequence"/>
</dbReference>
<gene>
    <name evidence="3" type="ORF">RQM59_05670</name>
</gene>
<keyword evidence="4" id="KW-1185">Reference proteome</keyword>
<protein>
    <submittedName>
        <fullName evidence="3">Porin family protein</fullName>
    </submittedName>
</protein>
<evidence type="ECO:0000313" key="3">
    <source>
        <dbReference type="EMBL" id="MDT7831859.1"/>
    </source>
</evidence>
<sequence length="202" mass="22114">MKKSLFVLAVLLCSQLSSAQIQFGVKGGINYNSNSFTNVTDDVFSGAKSKTGYHVGMWAKAKLLGIYIRPELVYTQLKNDVVYTGNLSLQKSTAYTFKKIDVPVLFGKKVLGFANVFIGPSFQYVLSSKFSLSDITNVQIADFSMGLQFGAGVDIGRLGVDVRWERSLSGIETTFLDSTITSGSVNFDTRVNQIIVGVSYRL</sequence>
<organism evidence="3 4">
    <name type="scientific">Asprobacillus argus</name>
    <dbReference type="NCBI Taxonomy" id="3076534"/>
    <lineage>
        <taxon>Bacteria</taxon>
        <taxon>Pseudomonadati</taxon>
        <taxon>Bacteroidota</taxon>
        <taxon>Flavobacteriia</taxon>
        <taxon>Flavobacteriales</taxon>
        <taxon>Flavobacteriaceae</taxon>
        <taxon>Asprobacillus</taxon>
    </lineage>
</organism>